<dbReference type="Pfam" id="PF13279">
    <property type="entry name" value="4HBT_2"/>
    <property type="match status" value="1"/>
</dbReference>
<dbReference type="Proteomes" id="UP001589628">
    <property type="component" value="Unassembled WGS sequence"/>
</dbReference>
<keyword evidence="2" id="KW-1185">Reference proteome</keyword>
<dbReference type="EMBL" id="JBHLZN010000001">
    <property type="protein sequence ID" value="MFB9885680.1"/>
    <property type="molecule type" value="Genomic_DNA"/>
</dbReference>
<dbReference type="SUPFAM" id="SSF54637">
    <property type="entry name" value="Thioesterase/thiol ester dehydrase-isomerase"/>
    <property type="match status" value="1"/>
</dbReference>
<dbReference type="EC" id="3.1.2.-" evidence="1"/>
<proteinExistence type="predicted"/>
<reference evidence="1 2" key="1">
    <citation type="submission" date="2024-09" db="EMBL/GenBank/DDBJ databases">
        <authorList>
            <person name="Sun Q."/>
            <person name="Mori K."/>
        </authorList>
    </citation>
    <scope>NUCLEOTIDE SEQUENCE [LARGE SCALE GENOMIC DNA]</scope>
    <source>
        <strain evidence="1 2">ATCC 51285</strain>
    </source>
</reference>
<dbReference type="RefSeq" id="WP_027313755.1">
    <property type="nucleotide sequence ID" value="NZ_JBHLZN010000001.1"/>
</dbReference>
<gene>
    <name evidence="1" type="ORF">ACFFLH_04570</name>
</gene>
<dbReference type="GO" id="GO:0016787">
    <property type="term" value="F:hydrolase activity"/>
    <property type="evidence" value="ECO:0007669"/>
    <property type="project" value="UniProtKB-KW"/>
</dbReference>
<dbReference type="CDD" id="cd00586">
    <property type="entry name" value="4HBT"/>
    <property type="match status" value="1"/>
</dbReference>
<dbReference type="InterPro" id="IPR029069">
    <property type="entry name" value="HotDog_dom_sf"/>
</dbReference>
<evidence type="ECO:0000313" key="2">
    <source>
        <dbReference type="Proteomes" id="UP001589628"/>
    </source>
</evidence>
<evidence type="ECO:0000313" key="1">
    <source>
        <dbReference type="EMBL" id="MFB9885680.1"/>
    </source>
</evidence>
<keyword evidence="1" id="KW-0378">Hydrolase</keyword>
<accession>A0ABV5Z8S3</accession>
<sequence length="131" mass="15134">MFRMPIEPGFYDTDALGHVNNTRLPVWFENARNDVFRLFVPDLDVKKWPLVLARIEVDFVGELFFGEPVEIRTSIERIGTSSFVVYQEAWQQQRLGGKGRCTLVHFDWSSKKAVPLTDEQRGLLSEHLLAP</sequence>
<organism evidence="1 2">
    <name type="scientific">Balneatrix alpica</name>
    <dbReference type="NCBI Taxonomy" id="75684"/>
    <lineage>
        <taxon>Bacteria</taxon>
        <taxon>Pseudomonadati</taxon>
        <taxon>Pseudomonadota</taxon>
        <taxon>Gammaproteobacteria</taxon>
        <taxon>Oceanospirillales</taxon>
        <taxon>Balneatrichaceae</taxon>
        <taxon>Balneatrix</taxon>
    </lineage>
</organism>
<comment type="caution">
    <text evidence="1">The sequence shown here is derived from an EMBL/GenBank/DDBJ whole genome shotgun (WGS) entry which is preliminary data.</text>
</comment>
<protein>
    <submittedName>
        <fullName evidence="1">Acyl-CoA thioesterase</fullName>
        <ecNumber evidence="1">3.1.2.-</ecNumber>
    </submittedName>
</protein>
<name>A0ABV5Z8S3_9GAMM</name>
<dbReference type="Gene3D" id="3.10.129.10">
    <property type="entry name" value="Hotdog Thioesterase"/>
    <property type="match status" value="1"/>
</dbReference>